<dbReference type="Gene3D" id="3.40.50.300">
    <property type="entry name" value="P-loop containing nucleotide triphosphate hydrolases"/>
    <property type="match status" value="1"/>
</dbReference>
<dbReference type="InterPro" id="IPR045455">
    <property type="entry name" value="NrS-1_pol-like_helicase"/>
</dbReference>
<dbReference type="PANTHER" id="PTHR35372:SF2">
    <property type="entry name" value="SF3 HELICASE DOMAIN-CONTAINING PROTEIN"/>
    <property type="match status" value="1"/>
</dbReference>
<dbReference type="PROSITE" id="PS51206">
    <property type="entry name" value="SF3_HELICASE_1"/>
    <property type="match status" value="1"/>
</dbReference>
<evidence type="ECO:0000313" key="5">
    <source>
        <dbReference type="EMBL" id="QHU30401.1"/>
    </source>
</evidence>
<keyword evidence="2" id="KW-0378">Hydrolase</keyword>
<dbReference type="Pfam" id="PF19263">
    <property type="entry name" value="DUF5906"/>
    <property type="match status" value="1"/>
</dbReference>
<keyword evidence="3" id="KW-0067">ATP-binding</keyword>
<evidence type="ECO:0000256" key="1">
    <source>
        <dbReference type="ARBA" id="ARBA00022741"/>
    </source>
</evidence>
<dbReference type="InterPro" id="IPR014015">
    <property type="entry name" value="Helicase_SF3_DNA-vir"/>
</dbReference>
<dbReference type="Pfam" id="PF08706">
    <property type="entry name" value="D5_N"/>
    <property type="match status" value="1"/>
</dbReference>
<dbReference type="InterPro" id="IPR006500">
    <property type="entry name" value="Helicase_put_C_phage/plasmid"/>
</dbReference>
<dbReference type="Pfam" id="PF23162">
    <property type="entry name" value="AEP_C962R"/>
    <property type="match status" value="1"/>
</dbReference>
<dbReference type="AlphaFoldDB" id="A0A6C0LL21"/>
<organism evidence="5">
    <name type="scientific">viral metagenome</name>
    <dbReference type="NCBI Taxonomy" id="1070528"/>
    <lineage>
        <taxon>unclassified sequences</taxon>
        <taxon>metagenomes</taxon>
        <taxon>organismal metagenomes</taxon>
    </lineage>
</organism>
<dbReference type="InterPro" id="IPR027417">
    <property type="entry name" value="P-loop_NTPase"/>
</dbReference>
<dbReference type="PANTHER" id="PTHR35372">
    <property type="entry name" value="ATP BINDING PROTEIN-RELATED"/>
    <property type="match status" value="1"/>
</dbReference>
<dbReference type="EMBL" id="MN740506">
    <property type="protein sequence ID" value="QHU30401.1"/>
    <property type="molecule type" value="Genomic_DNA"/>
</dbReference>
<feature type="domain" description="SF3 helicase" evidence="4">
    <location>
        <begin position="639"/>
        <end position="826"/>
    </location>
</feature>
<protein>
    <recommendedName>
        <fullName evidence="4">SF3 helicase domain-containing protein</fullName>
    </recommendedName>
</protein>
<dbReference type="SUPFAM" id="SSF52540">
    <property type="entry name" value="P-loop containing nucleoside triphosphate hydrolases"/>
    <property type="match status" value="1"/>
</dbReference>
<evidence type="ECO:0000256" key="2">
    <source>
        <dbReference type="ARBA" id="ARBA00022801"/>
    </source>
</evidence>
<dbReference type="InterPro" id="IPR051620">
    <property type="entry name" value="ORF904-like_C"/>
</dbReference>
<dbReference type="NCBIfam" id="TIGR01613">
    <property type="entry name" value="primase_Cterm"/>
    <property type="match status" value="1"/>
</dbReference>
<dbReference type="GO" id="GO:0005524">
    <property type="term" value="F:ATP binding"/>
    <property type="evidence" value="ECO:0007669"/>
    <property type="project" value="UniProtKB-KW"/>
</dbReference>
<sequence>MGLLYQPTMSNQKSSLFDSFIRSRPAGNGRPSTHTRIGDRDLKIYGGNYHIPDSDNEQFLQLYFDHVFKDANYEYMTEKQLVENGPMLVDIDLQYGTDVTERKHNSDYILDLVALYLDKLGAYLDVENNTVMNIFVLEKKNVNKLTDKTKDGIHIIFGLQVHKAVQVMIRNDMVSEIASIWDDLPITNTWDQVVDEGVSKGHVNWQLYGSRKPGHEAYLISTHYTSIYNGGEWGHPNQEDCMFDTSRFIGQLSARYAGHPESKIKETHKTCFDQEVASLDKRGRRKTSTGGSKDLNNASVILATGRFDRIKNEEMLDDIITCLTEQTSAVDYRVRETHEFTMGLPADYYGPGSYNKWIRVGWALANTSPKMFVTWLKLSCQEGCRSTLRGHNGKFDWKNSVQEMFDLWKQFDCHNPDGLSHRSIMYWCKRDNFEKYEDIRKSTIDYFIDQTVIDKTEFDLASVLFNIFKDRFVCVSIKNNCWYEYKNHRWFEIDSGTTLRLCISKEMHHEYLTRIHNLTTLMQTMEQSDGQYEAMRKKTSTLASIAVDLKKTVWKNNIMREARELFYDKDFFTKLDENPYLLCFSNGVIDFKRKLFRPGQPDDYLSKCTNIEYLKPTSYHDESKKQINTFLDQLFPSKELRRYMFDHLASVLIGTLDNQTFNIYTGSGRNGKSCLVDLMSKVLGDYKGTVPSTLITQKRASIGSTSSEVVQLMGTRYAVMQEPSKGDKINEGIMKEITGGDPIQGRALFKDTVTFIPQFKLVVTTNVLFDIKSNDDGTWRRIRVCDFESKFLEKPYEDDFHFPKDQFPYQFPLDKKLDENFDEWAPVFAAMLVARAFETQGNVQDCPAVLESSSEYREGQDYLAEFVKEKVAKSDGDKIKKQEVMHTFREWYQTNYGRNVPKSRELYEYLDRRHGRYKNGWHNVKLLYDDEEEEYN</sequence>
<accession>A0A6C0LL21</accession>
<name>A0A6C0LL21_9ZZZZ</name>
<evidence type="ECO:0000256" key="3">
    <source>
        <dbReference type="ARBA" id="ARBA00022840"/>
    </source>
</evidence>
<dbReference type="GO" id="GO:0016787">
    <property type="term" value="F:hydrolase activity"/>
    <property type="evidence" value="ECO:0007669"/>
    <property type="project" value="UniProtKB-KW"/>
</dbReference>
<evidence type="ECO:0000259" key="4">
    <source>
        <dbReference type="PROSITE" id="PS51206"/>
    </source>
</evidence>
<dbReference type="SMART" id="SM00885">
    <property type="entry name" value="D5_N"/>
    <property type="match status" value="1"/>
</dbReference>
<proteinExistence type="predicted"/>
<dbReference type="InterPro" id="IPR056443">
    <property type="entry name" value="AEP_C962R"/>
</dbReference>
<dbReference type="InterPro" id="IPR014818">
    <property type="entry name" value="Phage/plasmid_primase_P4_C"/>
</dbReference>
<reference evidence="5" key="1">
    <citation type="journal article" date="2020" name="Nature">
        <title>Giant virus diversity and host interactions through global metagenomics.</title>
        <authorList>
            <person name="Schulz F."/>
            <person name="Roux S."/>
            <person name="Paez-Espino D."/>
            <person name="Jungbluth S."/>
            <person name="Walsh D.A."/>
            <person name="Denef V.J."/>
            <person name="McMahon K.D."/>
            <person name="Konstantinidis K.T."/>
            <person name="Eloe-Fadrosh E.A."/>
            <person name="Kyrpides N.C."/>
            <person name="Woyke T."/>
        </authorList>
    </citation>
    <scope>NUCLEOTIDE SEQUENCE</scope>
    <source>
        <strain evidence="5">GVMAG-M-3300027833-11</strain>
    </source>
</reference>
<keyword evidence="1" id="KW-0547">Nucleotide-binding</keyword>